<feature type="domain" description="CCR4-NOT transcription complex subunit 1 N-terminal" evidence="3">
    <location>
        <begin position="30"/>
        <end position="193"/>
    </location>
</feature>
<dbReference type="PANTHER" id="PTHR13162:SF8">
    <property type="entry name" value="CCR4-NOT TRANSCRIPTION COMPLEX SUBUNIT 1"/>
    <property type="match status" value="1"/>
</dbReference>
<comment type="caution">
    <text evidence="4">The sequence shown here is derived from an EMBL/GenBank/DDBJ whole genome shotgun (WGS) entry which is preliminary data.</text>
</comment>
<name>A0A8S2DX72_9BILA</name>
<sequence>MNLDALSIALAQISYTVQTLSKKNIKTATSEIATLVSTHGFEAERHLYRSLITNIDFTVDSNNAKNRDSIHVQYLSQEILSLISKPNFVTLICYSFDTAISQKSLKVTSSLFSIICKLFKLSRTQEILFALALEHSTNQDLASVSTEYIRQKLPELLRFILESDNGAAETGLTDLPVEALHSLLVHIKELSEPSSISSSSTLTTDLLTPTKIIDPLIKPEHYEQLVVLLRKEYPKERLSVGHVILAPLLYPTSFDLTPNQLLSDSSNLSTAVWQMDASLADVVIEMGYSFTSSIEDCRNALVQFGVQEIKPLNIARILGAMAKTHTGLTENTIIYNLNSQDSNSNEKSINQSQTWNVEIFVHAVNDLAPNMNWKDVLKELDYNGFIIKDRQSLILIVNAFKRALADGIPIDLFYTRWHNAEGQLSWFAQAIRNSDIFCFGDYPAHPVNIECLKHLPDDSKETWTWRSLNLLECLLRISESGLYQPTLELFKIGLQRCAEVILLGLLQLPVRQLVTPIIRTLDHHTTALRTSLLTSMADWYNRSSESDQQQRLSRVLEVVQDLKTLPVLLNAQPMPFIIDLACLASRRGYLKLDKWLSDKLRDHQETFVQNTIQFLRKKVPQLSAMNLRETNNGEITNGMPSFKPLINYDTIMIILTVLHAATSSVNADLAQEIVTMLNNASSITAEQYRLTQATNNPTPPPPLQTAVSSPALSQQTQTSSGLMSVISRLNNGTPTGVKDQENQPPSMYQNVANTNQLFNPSSQTNYPPISVSPSNMFHNSTQSANQLLEPTNSRQMSLPLLQQQQQQMFSTQTFLQSPTGSNIIPHTSTNISRSS</sequence>
<dbReference type="Pfam" id="PF22940">
    <property type="entry name" value="CNOT1_1st"/>
    <property type="match status" value="1"/>
</dbReference>
<evidence type="ECO:0000313" key="5">
    <source>
        <dbReference type="EMBL" id="CAF3758783.1"/>
    </source>
</evidence>
<evidence type="ECO:0000313" key="4">
    <source>
        <dbReference type="EMBL" id="CAF0988641.1"/>
    </source>
</evidence>
<dbReference type="EMBL" id="CAJOBA010005947">
    <property type="protein sequence ID" value="CAF3758783.1"/>
    <property type="molecule type" value="Genomic_DNA"/>
</dbReference>
<dbReference type="GO" id="GO:0000288">
    <property type="term" value="P:nuclear-transcribed mRNA catabolic process, deadenylation-dependent decay"/>
    <property type="evidence" value="ECO:0007669"/>
    <property type="project" value="TreeGrafter"/>
</dbReference>
<feature type="domain" description="CCR4-NOT transcription complex subunit 1 HEAT repeat" evidence="2">
    <location>
        <begin position="517"/>
        <end position="658"/>
    </location>
</feature>
<evidence type="ECO:0008006" key="7">
    <source>
        <dbReference type="Google" id="ProtNLM"/>
    </source>
</evidence>
<dbReference type="Proteomes" id="UP000677228">
    <property type="component" value="Unassembled WGS sequence"/>
</dbReference>
<feature type="region of interest" description="Disordered" evidence="1">
    <location>
        <begin position="692"/>
        <end position="747"/>
    </location>
</feature>
<dbReference type="PANTHER" id="PTHR13162">
    <property type="entry name" value="CCR4-NOT TRANSCRIPTION COMPLEX"/>
    <property type="match status" value="1"/>
</dbReference>
<dbReference type="Proteomes" id="UP000682733">
    <property type="component" value="Unassembled WGS sequence"/>
</dbReference>
<proteinExistence type="predicted"/>
<feature type="compositionally biased region" description="Polar residues" evidence="1">
    <location>
        <begin position="707"/>
        <end position="734"/>
    </location>
</feature>
<feature type="region of interest" description="Disordered" evidence="1">
    <location>
        <begin position="816"/>
        <end position="835"/>
    </location>
</feature>
<dbReference type="InterPro" id="IPR040398">
    <property type="entry name" value="Not1"/>
</dbReference>
<dbReference type="GO" id="GO:0017148">
    <property type="term" value="P:negative regulation of translation"/>
    <property type="evidence" value="ECO:0007669"/>
    <property type="project" value="InterPro"/>
</dbReference>
<evidence type="ECO:0000259" key="3">
    <source>
        <dbReference type="Pfam" id="PF22940"/>
    </source>
</evidence>
<feature type="non-terminal residue" evidence="4">
    <location>
        <position position="1"/>
    </location>
</feature>
<dbReference type="GO" id="GO:0000932">
    <property type="term" value="C:P-body"/>
    <property type="evidence" value="ECO:0007669"/>
    <property type="project" value="TreeGrafter"/>
</dbReference>
<gene>
    <name evidence="4" type="ORF">OVA965_LOCUS13957</name>
    <name evidence="5" type="ORF">TMI583_LOCUS13960</name>
</gene>
<evidence type="ECO:0000313" key="6">
    <source>
        <dbReference type="Proteomes" id="UP000677228"/>
    </source>
</evidence>
<dbReference type="GO" id="GO:0030015">
    <property type="term" value="C:CCR4-NOT core complex"/>
    <property type="evidence" value="ECO:0007669"/>
    <property type="project" value="InterPro"/>
</dbReference>
<protein>
    <recommendedName>
        <fullName evidence="7">CCR4-NOT transcription complex subunit 1</fullName>
    </recommendedName>
</protein>
<organism evidence="4 6">
    <name type="scientific">Didymodactylos carnosus</name>
    <dbReference type="NCBI Taxonomy" id="1234261"/>
    <lineage>
        <taxon>Eukaryota</taxon>
        <taxon>Metazoa</taxon>
        <taxon>Spiralia</taxon>
        <taxon>Gnathifera</taxon>
        <taxon>Rotifera</taxon>
        <taxon>Eurotatoria</taxon>
        <taxon>Bdelloidea</taxon>
        <taxon>Philodinida</taxon>
        <taxon>Philodinidae</taxon>
        <taxon>Didymodactylos</taxon>
    </lineage>
</organism>
<dbReference type="InterPro" id="IPR055104">
    <property type="entry name" value="CNOT1_1st"/>
</dbReference>
<dbReference type="InterPro" id="IPR032194">
    <property type="entry name" value="CNOT1_HEAT"/>
</dbReference>
<dbReference type="GO" id="GO:0060090">
    <property type="term" value="F:molecular adaptor activity"/>
    <property type="evidence" value="ECO:0007669"/>
    <property type="project" value="TreeGrafter"/>
</dbReference>
<evidence type="ECO:0000256" key="1">
    <source>
        <dbReference type="SAM" id="MobiDB-lite"/>
    </source>
</evidence>
<feature type="compositionally biased region" description="Polar residues" evidence="1">
    <location>
        <begin position="817"/>
        <end position="835"/>
    </location>
</feature>
<dbReference type="AlphaFoldDB" id="A0A8S2DX72"/>
<evidence type="ECO:0000259" key="2">
    <source>
        <dbReference type="Pfam" id="PF16418"/>
    </source>
</evidence>
<dbReference type="EMBL" id="CAJNOK010005940">
    <property type="protein sequence ID" value="CAF0988641.1"/>
    <property type="molecule type" value="Genomic_DNA"/>
</dbReference>
<accession>A0A8S2DX72</accession>
<reference evidence="4" key="1">
    <citation type="submission" date="2021-02" db="EMBL/GenBank/DDBJ databases">
        <authorList>
            <person name="Nowell W R."/>
        </authorList>
    </citation>
    <scope>NUCLEOTIDE SEQUENCE</scope>
</reference>
<dbReference type="Pfam" id="PF16418">
    <property type="entry name" value="CNOT1_HEAT"/>
    <property type="match status" value="1"/>
</dbReference>